<proteinExistence type="predicted"/>
<gene>
    <name evidence="8" type="ORF">RHSIM_Rhsim08G0154700</name>
</gene>
<reference evidence="8" key="1">
    <citation type="submission" date="2019-11" db="EMBL/GenBank/DDBJ databases">
        <authorList>
            <person name="Liu Y."/>
            <person name="Hou J."/>
            <person name="Li T.-Q."/>
            <person name="Guan C.-H."/>
            <person name="Wu X."/>
            <person name="Wu H.-Z."/>
            <person name="Ling F."/>
            <person name="Zhang R."/>
            <person name="Shi X.-G."/>
            <person name="Ren J.-P."/>
            <person name="Chen E.-F."/>
            <person name="Sun J.-M."/>
        </authorList>
    </citation>
    <scope>NUCLEOTIDE SEQUENCE</scope>
    <source>
        <strain evidence="8">Adult_tree_wgs_1</strain>
        <tissue evidence="8">Leaves</tissue>
    </source>
</reference>
<feature type="domain" description="RWP-RK" evidence="7">
    <location>
        <begin position="112"/>
        <end position="196"/>
    </location>
</feature>
<evidence type="ECO:0000256" key="3">
    <source>
        <dbReference type="ARBA" id="ARBA00023054"/>
    </source>
</evidence>
<evidence type="ECO:0000256" key="2">
    <source>
        <dbReference type="ARBA" id="ARBA00023015"/>
    </source>
</evidence>
<dbReference type="PANTHER" id="PTHR46373:SF20">
    <property type="entry name" value="PROTEIN RKD1"/>
    <property type="match status" value="1"/>
</dbReference>
<keyword evidence="9" id="KW-1185">Reference proteome</keyword>
<organism evidence="8 9">
    <name type="scientific">Rhododendron simsii</name>
    <name type="common">Sims's rhododendron</name>
    <dbReference type="NCBI Taxonomy" id="118357"/>
    <lineage>
        <taxon>Eukaryota</taxon>
        <taxon>Viridiplantae</taxon>
        <taxon>Streptophyta</taxon>
        <taxon>Embryophyta</taxon>
        <taxon>Tracheophyta</taxon>
        <taxon>Spermatophyta</taxon>
        <taxon>Magnoliopsida</taxon>
        <taxon>eudicotyledons</taxon>
        <taxon>Gunneridae</taxon>
        <taxon>Pentapetalae</taxon>
        <taxon>asterids</taxon>
        <taxon>Ericales</taxon>
        <taxon>Ericaceae</taxon>
        <taxon>Ericoideae</taxon>
        <taxon>Rhodoreae</taxon>
        <taxon>Rhododendron</taxon>
    </lineage>
</organism>
<dbReference type="Proteomes" id="UP000626092">
    <property type="component" value="Unassembled WGS sequence"/>
</dbReference>
<dbReference type="InterPro" id="IPR044607">
    <property type="entry name" value="RKD-like"/>
</dbReference>
<comment type="function">
    <text evidence="1">Putative transcription factor.</text>
</comment>
<evidence type="ECO:0000256" key="5">
    <source>
        <dbReference type="ARBA" id="ARBA00023163"/>
    </source>
</evidence>
<keyword evidence="6" id="KW-0539">Nucleus</keyword>
<protein>
    <recommendedName>
        <fullName evidence="7">RWP-RK domain-containing protein</fullName>
    </recommendedName>
</protein>
<keyword evidence="3" id="KW-0175">Coiled coil</keyword>
<keyword evidence="2" id="KW-0805">Transcription regulation</keyword>
<evidence type="ECO:0000256" key="4">
    <source>
        <dbReference type="ARBA" id="ARBA00023125"/>
    </source>
</evidence>
<dbReference type="PANTHER" id="PTHR46373">
    <property type="entry name" value="PROTEIN RKD4"/>
    <property type="match status" value="1"/>
</dbReference>
<name>A0A834LE29_RHOSS</name>
<comment type="caution">
    <text evidence="8">The sequence shown here is derived from an EMBL/GenBank/DDBJ whole genome shotgun (WGS) entry which is preliminary data.</text>
</comment>
<dbReference type="PROSITE" id="PS51519">
    <property type="entry name" value="RWP_RK"/>
    <property type="match status" value="1"/>
</dbReference>
<evidence type="ECO:0000256" key="6">
    <source>
        <dbReference type="ARBA" id="ARBA00023242"/>
    </source>
</evidence>
<sequence length="309" mass="34340">MSFSPFSSWFSSFEWHYDVPTQETAFDALPNLMGNFPIDPLYASLDIVPSPTAIQAVAEDVLSYGYGNGFGVWNHHELMSSSSAGGLEADQNQQPLLLCDDDNDDDVVELDDQKKVSSSSSSNVGSKALSRKTISKYFYMPITQAAKELNVGLTLLKKRCRELGIRRWPHRKLMSLQTLINNVQEMGKKDGEEGEGSLRVAIEILEKEKKLMEEAPDAQLEDKTKRLRQACFKANYKKRKLMAGSKTNVMASGTTYNYSSSTASSNNPPSMDAAAAAVAADFGTRHGEEEEEEMKTLYIDYYSSSDVIF</sequence>
<dbReference type="InterPro" id="IPR003035">
    <property type="entry name" value="RWP-RK_dom"/>
</dbReference>
<dbReference type="EMBL" id="WJXA01000008">
    <property type="protein sequence ID" value="KAF7135591.1"/>
    <property type="molecule type" value="Genomic_DNA"/>
</dbReference>
<dbReference type="Pfam" id="PF02042">
    <property type="entry name" value="RWP-RK"/>
    <property type="match status" value="1"/>
</dbReference>
<dbReference type="GO" id="GO:0003677">
    <property type="term" value="F:DNA binding"/>
    <property type="evidence" value="ECO:0007669"/>
    <property type="project" value="UniProtKB-KW"/>
</dbReference>
<dbReference type="OrthoDB" id="6270329at2759"/>
<dbReference type="AlphaFoldDB" id="A0A834LE29"/>
<evidence type="ECO:0000256" key="1">
    <source>
        <dbReference type="ARBA" id="ARBA00004049"/>
    </source>
</evidence>
<accession>A0A834LE29</accession>
<evidence type="ECO:0000313" key="9">
    <source>
        <dbReference type="Proteomes" id="UP000626092"/>
    </source>
</evidence>
<dbReference type="GO" id="GO:0003700">
    <property type="term" value="F:DNA-binding transcription factor activity"/>
    <property type="evidence" value="ECO:0007669"/>
    <property type="project" value="InterPro"/>
</dbReference>
<keyword evidence="4" id="KW-0238">DNA-binding</keyword>
<evidence type="ECO:0000313" key="8">
    <source>
        <dbReference type="EMBL" id="KAF7135591.1"/>
    </source>
</evidence>
<keyword evidence="5" id="KW-0804">Transcription</keyword>
<evidence type="ECO:0000259" key="7">
    <source>
        <dbReference type="PROSITE" id="PS51519"/>
    </source>
</evidence>